<proteinExistence type="predicted"/>
<keyword evidence="2" id="KW-0489">Methyltransferase</keyword>
<protein>
    <submittedName>
        <fullName evidence="2">Methyltransferase domain-containing protein</fullName>
    </submittedName>
</protein>
<accession>A0ABT5YJ90</accession>
<feature type="domain" description="Methyltransferase" evidence="1">
    <location>
        <begin position="50"/>
        <end position="119"/>
    </location>
</feature>
<dbReference type="GO" id="GO:0032259">
    <property type="term" value="P:methylation"/>
    <property type="evidence" value="ECO:0007669"/>
    <property type="project" value="UniProtKB-KW"/>
</dbReference>
<dbReference type="InterPro" id="IPR041698">
    <property type="entry name" value="Methyltransf_25"/>
</dbReference>
<dbReference type="SUPFAM" id="SSF53335">
    <property type="entry name" value="S-adenosyl-L-methionine-dependent methyltransferases"/>
    <property type="match status" value="1"/>
</dbReference>
<dbReference type="CDD" id="cd02440">
    <property type="entry name" value="AdoMet_MTases"/>
    <property type="match status" value="1"/>
</dbReference>
<gene>
    <name evidence="2" type="ORF">P2G67_03375</name>
</gene>
<evidence type="ECO:0000313" key="2">
    <source>
        <dbReference type="EMBL" id="MDF2095011.1"/>
    </source>
</evidence>
<dbReference type="InterPro" id="IPR002052">
    <property type="entry name" value="DNA_methylase_N6_adenine_CS"/>
</dbReference>
<dbReference type="Pfam" id="PF13649">
    <property type="entry name" value="Methyltransf_25"/>
    <property type="match status" value="1"/>
</dbReference>
<keyword evidence="3" id="KW-1185">Reference proteome</keyword>
<dbReference type="GO" id="GO:0008168">
    <property type="term" value="F:methyltransferase activity"/>
    <property type="evidence" value="ECO:0007669"/>
    <property type="project" value="UniProtKB-KW"/>
</dbReference>
<organism evidence="2 3">
    <name type="scientific">Aquibaculum arenosum</name>
    <dbReference type="NCBI Taxonomy" id="3032591"/>
    <lineage>
        <taxon>Bacteria</taxon>
        <taxon>Pseudomonadati</taxon>
        <taxon>Pseudomonadota</taxon>
        <taxon>Alphaproteobacteria</taxon>
        <taxon>Rhodospirillales</taxon>
        <taxon>Rhodovibrionaceae</taxon>
        <taxon>Aquibaculum</taxon>
    </lineage>
</organism>
<dbReference type="PANTHER" id="PTHR47739:SF1">
    <property type="entry name" value="TRNA1(VAL) (ADENINE(37)-N6)-METHYLTRANSFERASE"/>
    <property type="match status" value="1"/>
</dbReference>
<dbReference type="Gene3D" id="3.40.50.150">
    <property type="entry name" value="Vaccinia Virus protein VP39"/>
    <property type="match status" value="1"/>
</dbReference>
<dbReference type="RefSeq" id="WP_275820022.1">
    <property type="nucleotide sequence ID" value="NZ_JARHUD010000002.1"/>
</dbReference>
<name>A0ABT5YJ90_9PROT</name>
<evidence type="ECO:0000313" key="3">
    <source>
        <dbReference type="Proteomes" id="UP001215503"/>
    </source>
</evidence>
<comment type="caution">
    <text evidence="2">The sequence shown here is derived from an EMBL/GenBank/DDBJ whole genome shotgun (WGS) entry which is preliminary data.</text>
</comment>
<dbReference type="EMBL" id="JARHUD010000002">
    <property type="protein sequence ID" value="MDF2095011.1"/>
    <property type="molecule type" value="Genomic_DNA"/>
</dbReference>
<keyword evidence="2" id="KW-0808">Transferase</keyword>
<dbReference type="InterPro" id="IPR050210">
    <property type="entry name" value="tRNA_Adenine-N(6)_MTase"/>
</dbReference>
<dbReference type="PANTHER" id="PTHR47739">
    <property type="entry name" value="TRNA1(VAL) (ADENINE(37)-N6)-METHYLTRANSFERASE"/>
    <property type="match status" value="1"/>
</dbReference>
<dbReference type="PROSITE" id="PS00092">
    <property type="entry name" value="N6_MTASE"/>
    <property type="match status" value="1"/>
</dbReference>
<dbReference type="Proteomes" id="UP001215503">
    <property type="component" value="Unassembled WGS sequence"/>
</dbReference>
<evidence type="ECO:0000259" key="1">
    <source>
        <dbReference type="Pfam" id="PF13649"/>
    </source>
</evidence>
<dbReference type="InterPro" id="IPR029063">
    <property type="entry name" value="SAM-dependent_MTases_sf"/>
</dbReference>
<sequence length="256" mass="26959">MADCATEAARESRLLGGRLRLLQPDAGYRVAIDPVLLAAAVPAQPGQSLLELGCGSGAASLCLLARVGGAQVTGLELNSEMATLARRSAEMNALPLSVVEGDLLRLPDQVAGRYDQVFMNPPYLAAGAASPSSQPTRAAANLEGAARLSHWIDAALSRLPRGGRLTLIHRADRIGEILALLHGRAGDLAVLPLRAYADRPAKRVIVTGRKDKGKPLTLLPDFILHDDGGCYSSAAQRVLRQGEAIDLLTPAQRSSL</sequence>
<reference evidence="2 3" key="1">
    <citation type="submission" date="2023-03" db="EMBL/GenBank/DDBJ databases">
        <title>Fodinicurvata sp. CAU 1616 isolated from sea sendiment.</title>
        <authorList>
            <person name="Kim W."/>
        </authorList>
    </citation>
    <scope>NUCLEOTIDE SEQUENCE [LARGE SCALE GENOMIC DNA]</scope>
    <source>
        <strain evidence="2 3">CAU 1616</strain>
    </source>
</reference>